<evidence type="ECO:0000256" key="1">
    <source>
        <dbReference type="ARBA" id="ARBA00002919"/>
    </source>
</evidence>
<dbReference type="RefSeq" id="WP_152149949.1">
    <property type="nucleotide sequence ID" value="NZ_WEIO01000002.1"/>
</dbReference>
<dbReference type="Gene3D" id="1.10.1040.10">
    <property type="entry name" value="N-(1-d-carboxylethyl)-l-norvaline Dehydrogenase, domain 2"/>
    <property type="match status" value="1"/>
</dbReference>
<dbReference type="EMBL" id="WEIO01000002">
    <property type="protein sequence ID" value="KAB7707962.1"/>
    <property type="molecule type" value="Genomic_DNA"/>
</dbReference>
<dbReference type="EC" id="1.1.1.169" evidence="4 11"/>
<dbReference type="Gene3D" id="3.40.50.720">
    <property type="entry name" value="NAD(P)-binding Rossmann-like Domain"/>
    <property type="match status" value="1"/>
</dbReference>
<comment type="pathway">
    <text evidence="2 11">Cofactor biosynthesis; (R)-pantothenate biosynthesis; (R)-pantoate from 3-methyl-2-oxobutanoate: step 2/2.</text>
</comment>
<dbReference type="InterPro" id="IPR003710">
    <property type="entry name" value="ApbA"/>
</dbReference>
<comment type="function">
    <text evidence="1 11">Catalyzes the NADPH-dependent reduction of ketopantoate into pantoic acid.</text>
</comment>
<dbReference type="InterPro" id="IPR008927">
    <property type="entry name" value="6-PGluconate_DH-like_C_sf"/>
</dbReference>
<evidence type="ECO:0000256" key="8">
    <source>
        <dbReference type="ARBA" id="ARBA00023002"/>
    </source>
</evidence>
<keyword evidence="8 11" id="KW-0560">Oxidoreductase</keyword>
<evidence type="ECO:0000256" key="2">
    <source>
        <dbReference type="ARBA" id="ARBA00004994"/>
    </source>
</evidence>
<evidence type="ECO:0000256" key="11">
    <source>
        <dbReference type="RuleBase" id="RU362068"/>
    </source>
</evidence>
<dbReference type="GO" id="GO:0008677">
    <property type="term" value="F:2-dehydropantoate 2-reductase activity"/>
    <property type="evidence" value="ECO:0007669"/>
    <property type="project" value="UniProtKB-EC"/>
</dbReference>
<proteinExistence type="inferred from homology"/>
<evidence type="ECO:0000256" key="5">
    <source>
        <dbReference type="ARBA" id="ARBA00019465"/>
    </source>
</evidence>
<feature type="domain" description="Ketopantoate reductase C-terminal" evidence="13">
    <location>
        <begin position="175"/>
        <end position="293"/>
    </location>
</feature>
<comment type="catalytic activity">
    <reaction evidence="10 11">
        <text>(R)-pantoate + NADP(+) = 2-dehydropantoate + NADPH + H(+)</text>
        <dbReference type="Rhea" id="RHEA:16233"/>
        <dbReference type="ChEBI" id="CHEBI:11561"/>
        <dbReference type="ChEBI" id="CHEBI:15378"/>
        <dbReference type="ChEBI" id="CHEBI:15980"/>
        <dbReference type="ChEBI" id="CHEBI:57783"/>
        <dbReference type="ChEBI" id="CHEBI:58349"/>
        <dbReference type="EC" id="1.1.1.169"/>
    </reaction>
</comment>
<evidence type="ECO:0000313" key="15">
    <source>
        <dbReference type="Proteomes" id="UP000429595"/>
    </source>
</evidence>
<dbReference type="GO" id="GO:0005737">
    <property type="term" value="C:cytoplasm"/>
    <property type="evidence" value="ECO:0007669"/>
    <property type="project" value="TreeGrafter"/>
</dbReference>
<name>A0A6I1FI18_9BACI</name>
<keyword evidence="15" id="KW-1185">Reference proteome</keyword>
<evidence type="ECO:0000256" key="6">
    <source>
        <dbReference type="ARBA" id="ARBA00022655"/>
    </source>
</evidence>
<evidence type="ECO:0000256" key="7">
    <source>
        <dbReference type="ARBA" id="ARBA00022857"/>
    </source>
</evidence>
<dbReference type="AlphaFoldDB" id="A0A6I1FI18"/>
<feature type="domain" description="Ketopantoate reductase N-terminal" evidence="12">
    <location>
        <begin position="3"/>
        <end position="148"/>
    </location>
</feature>
<keyword evidence="7 11" id="KW-0521">NADP</keyword>
<dbReference type="InterPro" id="IPR050838">
    <property type="entry name" value="Ketopantoate_reductase"/>
</dbReference>
<gene>
    <name evidence="14" type="ORF">F9802_04400</name>
</gene>
<organism evidence="14 15">
    <name type="scientific">Bacillus aerolatus</name>
    <dbReference type="NCBI Taxonomy" id="2653354"/>
    <lineage>
        <taxon>Bacteria</taxon>
        <taxon>Bacillati</taxon>
        <taxon>Bacillota</taxon>
        <taxon>Bacilli</taxon>
        <taxon>Bacillales</taxon>
        <taxon>Bacillaceae</taxon>
        <taxon>Bacillus</taxon>
    </lineage>
</organism>
<dbReference type="Proteomes" id="UP000429595">
    <property type="component" value="Unassembled WGS sequence"/>
</dbReference>
<dbReference type="Pfam" id="PF08546">
    <property type="entry name" value="ApbA_C"/>
    <property type="match status" value="1"/>
</dbReference>
<keyword evidence="6 11" id="KW-0566">Pantothenate biosynthesis</keyword>
<evidence type="ECO:0000256" key="9">
    <source>
        <dbReference type="ARBA" id="ARBA00032024"/>
    </source>
</evidence>
<reference evidence="14 15" key="1">
    <citation type="submission" date="2019-10" db="EMBL/GenBank/DDBJ databases">
        <title>Bacillus aerolatum sp. nov., isolated from bioaerosol of sport playgrounds.</title>
        <authorList>
            <person name="Chen P."/>
            <person name="Zhang G."/>
        </authorList>
    </citation>
    <scope>NUCLEOTIDE SEQUENCE [LARGE SCALE GENOMIC DNA]</scope>
    <source>
        <strain evidence="14 15">CX253</strain>
    </source>
</reference>
<dbReference type="InterPro" id="IPR013332">
    <property type="entry name" value="KPR_N"/>
</dbReference>
<dbReference type="PANTHER" id="PTHR43765">
    <property type="entry name" value="2-DEHYDROPANTOATE 2-REDUCTASE-RELATED"/>
    <property type="match status" value="1"/>
</dbReference>
<evidence type="ECO:0000259" key="13">
    <source>
        <dbReference type="Pfam" id="PF08546"/>
    </source>
</evidence>
<dbReference type="GO" id="GO:0050661">
    <property type="term" value="F:NADP binding"/>
    <property type="evidence" value="ECO:0007669"/>
    <property type="project" value="TreeGrafter"/>
</dbReference>
<dbReference type="PANTHER" id="PTHR43765:SF2">
    <property type="entry name" value="2-DEHYDROPANTOATE 2-REDUCTASE"/>
    <property type="match status" value="1"/>
</dbReference>
<dbReference type="SUPFAM" id="SSF48179">
    <property type="entry name" value="6-phosphogluconate dehydrogenase C-terminal domain-like"/>
    <property type="match status" value="1"/>
</dbReference>
<comment type="caution">
    <text evidence="14">The sequence shown here is derived from an EMBL/GenBank/DDBJ whole genome shotgun (WGS) entry which is preliminary data.</text>
</comment>
<dbReference type="SUPFAM" id="SSF51735">
    <property type="entry name" value="NAD(P)-binding Rossmann-fold domains"/>
    <property type="match status" value="1"/>
</dbReference>
<dbReference type="InterPro" id="IPR036291">
    <property type="entry name" value="NAD(P)-bd_dom_sf"/>
</dbReference>
<dbReference type="Pfam" id="PF02558">
    <property type="entry name" value="ApbA"/>
    <property type="match status" value="1"/>
</dbReference>
<evidence type="ECO:0000256" key="3">
    <source>
        <dbReference type="ARBA" id="ARBA00007870"/>
    </source>
</evidence>
<sequence>MKIGVLGGGAVGLFFAANLAQWFPVTLFTRTKEQAAAINKQGITVNENGKETAHFVQARQVDQLIEHSPDCLFIAVKQYELLPVLPVLEKAALNTALVFLQNGMGHLTQLEPLPQPFIFVAAVKHGMLKTGPGRVDVRGRGKTNVAVYRGDPQAIYTITKQTADVFPFEWRPDYESMLLEKMAANTVINPLTAILRITNGELVENPHYLKLAESVFKEFAAVFKDKTNVSAWNEVVNICRSTAANRSSMLRDIEAGRPTEIETIVGYVLSQAAKNKVDVPVLETVYHMIKGLESK</sequence>
<dbReference type="GO" id="GO:0015940">
    <property type="term" value="P:pantothenate biosynthetic process"/>
    <property type="evidence" value="ECO:0007669"/>
    <property type="project" value="UniProtKB-UniPathway"/>
</dbReference>
<dbReference type="NCBIfam" id="NF005093">
    <property type="entry name" value="PRK06522.2-4"/>
    <property type="match status" value="1"/>
</dbReference>
<dbReference type="InterPro" id="IPR013752">
    <property type="entry name" value="KPA_reductase"/>
</dbReference>
<dbReference type="NCBIfam" id="TIGR00745">
    <property type="entry name" value="apbA_panE"/>
    <property type="match status" value="1"/>
</dbReference>
<accession>A0A6I1FI18</accession>
<protein>
    <recommendedName>
        <fullName evidence="5 11">2-dehydropantoate 2-reductase</fullName>
        <ecNumber evidence="4 11">1.1.1.169</ecNumber>
    </recommendedName>
    <alternativeName>
        <fullName evidence="9 11">Ketopantoate reductase</fullName>
    </alternativeName>
</protein>
<dbReference type="UniPathway" id="UPA00028">
    <property type="reaction ID" value="UER00004"/>
</dbReference>
<dbReference type="FunFam" id="1.10.1040.10:FF:000017">
    <property type="entry name" value="2-dehydropantoate 2-reductase"/>
    <property type="match status" value="1"/>
</dbReference>
<evidence type="ECO:0000313" key="14">
    <source>
        <dbReference type="EMBL" id="KAB7707962.1"/>
    </source>
</evidence>
<evidence type="ECO:0000259" key="12">
    <source>
        <dbReference type="Pfam" id="PF02558"/>
    </source>
</evidence>
<evidence type="ECO:0000256" key="10">
    <source>
        <dbReference type="ARBA" id="ARBA00048793"/>
    </source>
</evidence>
<dbReference type="InterPro" id="IPR013328">
    <property type="entry name" value="6PGD_dom2"/>
</dbReference>
<evidence type="ECO:0000256" key="4">
    <source>
        <dbReference type="ARBA" id="ARBA00013014"/>
    </source>
</evidence>
<comment type="similarity">
    <text evidence="3 11">Belongs to the ketopantoate reductase family.</text>
</comment>